<dbReference type="GO" id="GO:0007020">
    <property type="term" value="P:microtubule nucleation"/>
    <property type="evidence" value="ECO:0007669"/>
    <property type="project" value="InterPro"/>
</dbReference>
<feature type="region of interest" description="Disordered" evidence="6">
    <location>
        <begin position="81"/>
        <end position="101"/>
    </location>
</feature>
<dbReference type="GO" id="GO:0005874">
    <property type="term" value="C:microtubule"/>
    <property type="evidence" value="ECO:0007669"/>
    <property type="project" value="UniProtKB-KW"/>
</dbReference>
<sequence length="910" mass="103590">MDSEECTNYSNPFTVNDLWESSKFTLQPLRPLDPSLDTELPTLGIVTGVFDQSIRLFEKNDSILYELNVFGSDAVEPGLTTADTSSVSHDNHGDNVTESRAEELDNIWAPERTYEISNYKRQLQSWDGFLQEHFTEPASAYLSEYGARGFDAALAHEATVNGLENSGRLVKPDVFYQSLFWLGLGWNSMFFEYNEQKRVFEKRLRDTRISGISLPALDGMIQDILRCGSDIQKIRRFIRTSPAVSTQPTALSSLASIASVIVYSLEKQLSVRYTDETSIIEIHILFQRCGDLVFALADIIDAAKKVKSEGDVISVTFEKCDNYVQRFTWMAEILHEVIGRVTRTWLTQVETWVGLREETSASIRGNHKEFVGVNYSQDLNRPRIESRMLTYFFHADAKPSFMPPEQAQLIFESGKGLRLLKQASPQHPIARNDILSSCHPPSLRCGFTWEDIERIQRKADEYEFRLRAEVLRHNQGDYSELQADIEPGHILLNSEGDTTNDAADTFELIDLDDTKHRTGLLAEKSSFEGDNLYKLLAEKDYLDLQTSQHRDRGFGPPLSAAFYLSLAPTLSSQARVIDYSCLHLLFKEHRLQHHLTLQWRFQLLGDGSFVARLSHSLFDPEMESGERRSGVTRSGVRTGLRLGSRDTWPPASSELRLVLMGLLTECHAVNGCSPFGQSVQNNRKEKELPGGLSFAIRELTGEELVKCRDPNAIEALDFLRLQYKPPAVLETIITARSLHKYDVLFKHLLRLTRMLSVVSGLVRDSTARSSLSGDCRNIFQKFRIDAQHFVIALCDYSFHTGVGFLWKRFEKTLSKVERYLDRGDIDSTIETAGSLCKLRDYHEEVLDQMLFSLFLSKSHQQAGKLLENIFTVILTFAPLSRLDGLGDTRYQNENAELRRRQDGFEITWKK</sequence>
<dbReference type="Gene3D" id="1.20.120.1900">
    <property type="entry name" value="Gamma-tubulin complex, C-terminal domain"/>
    <property type="match status" value="1"/>
</dbReference>
<comment type="subcellular location">
    <subcellularLocation>
        <location evidence="5">Cytoplasm</location>
        <location evidence="5">Cytoskeleton</location>
        <location evidence="5">Microtubule organizing center</location>
    </subcellularLocation>
</comment>
<dbReference type="PANTHER" id="PTHR19302:SF70">
    <property type="entry name" value="GAMMA-TUBULIN COMPLEX COMPONENT 6"/>
    <property type="match status" value="1"/>
</dbReference>
<keyword evidence="10" id="KW-1185">Reference proteome</keyword>
<dbReference type="Pfam" id="PF04130">
    <property type="entry name" value="GCP_C_terminal"/>
    <property type="match status" value="1"/>
</dbReference>
<evidence type="ECO:0000259" key="8">
    <source>
        <dbReference type="Pfam" id="PF17681"/>
    </source>
</evidence>
<dbReference type="PANTHER" id="PTHR19302">
    <property type="entry name" value="GAMMA TUBULIN COMPLEX PROTEIN"/>
    <property type="match status" value="1"/>
</dbReference>
<evidence type="ECO:0000256" key="4">
    <source>
        <dbReference type="ARBA" id="ARBA00023212"/>
    </source>
</evidence>
<evidence type="ECO:0000256" key="6">
    <source>
        <dbReference type="SAM" id="MobiDB-lite"/>
    </source>
</evidence>
<dbReference type="Pfam" id="PF17681">
    <property type="entry name" value="GCP_N_terminal"/>
    <property type="match status" value="1"/>
</dbReference>
<comment type="similarity">
    <text evidence="1 5">Belongs to the TUBGCP family.</text>
</comment>
<dbReference type="GO" id="GO:0051011">
    <property type="term" value="F:microtubule minus-end binding"/>
    <property type="evidence" value="ECO:0007669"/>
    <property type="project" value="TreeGrafter"/>
</dbReference>
<evidence type="ECO:0000313" key="9">
    <source>
        <dbReference type="EMBL" id="OXV07414.1"/>
    </source>
</evidence>
<dbReference type="GO" id="GO:0031122">
    <property type="term" value="P:cytoplasmic microtubule organization"/>
    <property type="evidence" value="ECO:0007669"/>
    <property type="project" value="TreeGrafter"/>
</dbReference>
<dbReference type="GO" id="GO:0005816">
    <property type="term" value="C:spindle pole body"/>
    <property type="evidence" value="ECO:0007669"/>
    <property type="project" value="UniProtKB-ARBA"/>
</dbReference>
<reference evidence="9 10" key="1">
    <citation type="journal article" date="2015" name="Environ. Microbiol.">
        <title>Metagenome sequence of Elaphomyces granulatus from sporocarp tissue reveals Ascomycota ectomycorrhizal fingerprints of genome expansion and a Proteobacteria-rich microbiome.</title>
        <authorList>
            <person name="Quandt C.A."/>
            <person name="Kohler A."/>
            <person name="Hesse C.N."/>
            <person name="Sharpton T.J."/>
            <person name="Martin F."/>
            <person name="Spatafora J.W."/>
        </authorList>
    </citation>
    <scope>NUCLEOTIDE SEQUENCE [LARGE SCALE GENOMIC DNA]</scope>
    <source>
        <strain evidence="9 10">OSC145934</strain>
    </source>
</reference>
<evidence type="ECO:0000256" key="2">
    <source>
        <dbReference type="ARBA" id="ARBA00022490"/>
    </source>
</evidence>
<dbReference type="GO" id="GO:0000922">
    <property type="term" value="C:spindle pole"/>
    <property type="evidence" value="ECO:0007669"/>
    <property type="project" value="InterPro"/>
</dbReference>
<dbReference type="AlphaFoldDB" id="A0A232LTK2"/>
<keyword evidence="3 5" id="KW-0493">Microtubule</keyword>
<feature type="domain" description="Gamma tubulin complex component C-terminal" evidence="7">
    <location>
        <begin position="591"/>
        <end position="886"/>
    </location>
</feature>
<dbReference type="GO" id="GO:0000930">
    <property type="term" value="C:gamma-tubulin complex"/>
    <property type="evidence" value="ECO:0007669"/>
    <property type="project" value="TreeGrafter"/>
</dbReference>
<dbReference type="EMBL" id="NPHW01004877">
    <property type="protein sequence ID" value="OXV07414.1"/>
    <property type="molecule type" value="Genomic_DNA"/>
</dbReference>
<dbReference type="InterPro" id="IPR041470">
    <property type="entry name" value="GCP_N"/>
</dbReference>
<keyword evidence="4 5" id="KW-0206">Cytoskeleton</keyword>
<feature type="compositionally biased region" description="Basic and acidic residues" evidence="6">
    <location>
        <begin position="89"/>
        <end position="101"/>
    </location>
</feature>
<dbReference type="GO" id="GO:0051321">
    <property type="term" value="P:meiotic cell cycle"/>
    <property type="evidence" value="ECO:0007669"/>
    <property type="project" value="TreeGrafter"/>
</dbReference>
<dbReference type="InterPro" id="IPR007259">
    <property type="entry name" value="GCP"/>
</dbReference>
<comment type="caution">
    <text evidence="9">The sequence shown here is derived from an EMBL/GenBank/DDBJ whole genome shotgun (WGS) entry which is preliminary data.</text>
</comment>
<dbReference type="OrthoDB" id="775571at2759"/>
<protein>
    <recommendedName>
        <fullName evidence="5">Spindle pole body component</fullName>
    </recommendedName>
</protein>
<accession>A0A232LTK2</accession>
<dbReference type="GO" id="GO:0043015">
    <property type="term" value="F:gamma-tubulin binding"/>
    <property type="evidence" value="ECO:0007669"/>
    <property type="project" value="InterPro"/>
</dbReference>
<dbReference type="GO" id="GO:0051225">
    <property type="term" value="P:spindle assembly"/>
    <property type="evidence" value="ECO:0007669"/>
    <property type="project" value="TreeGrafter"/>
</dbReference>
<evidence type="ECO:0000256" key="3">
    <source>
        <dbReference type="ARBA" id="ARBA00022701"/>
    </source>
</evidence>
<gene>
    <name evidence="9" type="ORF">Egran_04825</name>
</gene>
<evidence type="ECO:0000256" key="5">
    <source>
        <dbReference type="RuleBase" id="RU363050"/>
    </source>
</evidence>
<feature type="domain" description="Gamma tubulin complex component protein N-terminal" evidence="8">
    <location>
        <begin position="180"/>
        <end position="588"/>
    </location>
</feature>
<evidence type="ECO:0000313" key="10">
    <source>
        <dbReference type="Proteomes" id="UP000243515"/>
    </source>
</evidence>
<dbReference type="InterPro" id="IPR040457">
    <property type="entry name" value="GCP_C"/>
</dbReference>
<evidence type="ECO:0000256" key="1">
    <source>
        <dbReference type="ARBA" id="ARBA00010337"/>
    </source>
</evidence>
<organism evidence="9 10">
    <name type="scientific">Elaphomyces granulatus</name>
    <dbReference type="NCBI Taxonomy" id="519963"/>
    <lineage>
        <taxon>Eukaryota</taxon>
        <taxon>Fungi</taxon>
        <taxon>Dikarya</taxon>
        <taxon>Ascomycota</taxon>
        <taxon>Pezizomycotina</taxon>
        <taxon>Eurotiomycetes</taxon>
        <taxon>Eurotiomycetidae</taxon>
        <taxon>Eurotiales</taxon>
        <taxon>Elaphomycetaceae</taxon>
        <taxon>Elaphomyces</taxon>
    </lineage>
</organism>
<evidence type="ECO:0000259" key="7">
    <source>
        <dbReference type="Pfam" id="PF04130"/>
    </source>
</evidence>
<name>A0A232LTK2_9EURO</name>
<dbReference type="FunFam" id="1.20.120.1900:FF:000013">
    <property type="entry name" value="Spindle pole body component"/>
    <property type="match status" value="1"/>
</dbReference>
<dbReference type="InterPro" id="IPR042241">
    <property type="entry name" value="GCP_C_sf"/>
</dbReference>
<dbReference type="Proteomes" id="UP000243515">
    <property type="component" value="Unassembled WGS sequence"/>
</dbReference>
<keyword evidence="2 5" id="KW-0963">Cytoplasm</keyword>
<dbReference type="GO" id="GO:0000278">
    <property type="term" value="P:mitotic cell cycle"/>
    <property type="evidence" value="ECO:0007669"/>
    <property type="project" value="TreeGrafter"/>
</dbReference>
<proteinExistence type="inferred from homology"/>